<keyword evidence="3" id="KW-1185">Reference proteome</keyword>
<reference evidence="2" key="1">
    <citation type="journal article" date="2014" name="Int. J. Syst. Evol. Microbiol.">
        <title>Complete genome sequence of Corynebacterium casei LMG S-19264T (=DSM 44701T), isolated from a smear-ripened cheese.</title>
        <authorList>
            <consortium name="US DOE Joint Genome Institute (JGI-PGF)"/>
            <person name="Walter F."/>
            <person name="Albersmeier A."/>
            <person name="Kalinowski J."/>
            <person name="Ruckert C."/>
        </authorList>
    </citation>
    <scope>NUCLEOTIDE SEQUENCE</scope>
    <source>
        <strain evidence="2">JCM 4059</strain>
    </source>
</reference>
<proteinExistence type="predicted"/>
<sequence length="128" mass="13226">MGDLSCGSPRAAGTPGAAARHHIADHDPTHTTGRPTLPAGPQLPHHPNPAPPYALQGTPDAVAIATPPPRRTTTRPTGQPTLWAAVAAPPNPPQAEPRSPRRSCRATPAPPPPARQRTAPPAELLHNA</sequence>
<reference evidence="2" key="2">
    <citation type="submission" date="2020-09" db="EMBL/GenBank/DDBJ databases">
        <authorList>
            <person name="Sun Q."/>
            <person name="Ohkuma M."/>
        </authorList>
    </citation>
    <scope>NUCLEOTIDE SEQUENCE</scope>
    <source>
        <strain evidence="2">JCM 4059</strain>
    </source>
</reference>
<gene>
    <name evidence="2" type="ORF">GCM10010218_30260</name>
</gene>
<accession>A0A919B372</accession>
<evidence type="ECO:0000256" key="1">
    <source>
        <dbReference type="SAM" id="MobiDB-lite"/>
    </source>
</evidence>
<organism evidence="2 3">
    <name type="scientific">Streptomyces mashuensis</name>
    <dbReference type="NCBI Taxonomy" id="33904"/>
    <lineage>
        <taxon>Bacteria</taxon>
        <taxon>Bacillati</taxon>
        <taxon>Actinomycetota</taxon>
        <taxon>Actinomycetes</taxon>
        <taxon>Kitasatosporales</taxon>
        <taxon>Streptomycetaceae</taxon>
        <taxon>Streptomyces</taxon>
    </lineage>
</organism>
<evidence type="ECO:0000313" key="3">
    <source>
        <dbReference type="Proteomes" id="UP000638313"/>
    </source>
</evidence>
<comment type="caution">
    <text evidence="2">The sequence shown here is derived from an EMBL/GenBank/DDBJ whole genome shotgun (WGS) entry which is preliminary data.</text>
</comment>
<dbReference type="Proteomes" id="UP000638313">
    <property type="component" value="Unassembled WGS sequence"/>
</dbReference>
<feature type="region of interest" description="Disordered" evidence="1">
    <location>
        <begin position="1"/>
        <end position="128"/>
    </location>
</feature>
<feature type="compositionally biased region" description="Low complexity" evidence="1">
    <location>
        <begin position="9"/>
        <end position="18"/>
    </location>
</feature>
<evidence type="ECO:0000313" key="2">
    <source>
        <dbReference type="EMBL" id="GHF46919.1"/>
    </source>
</evidence>
<protein>
    <submittedName>
        <fullName evidence="2">Uncharacterized protein</fullName>
    </submittedName>
</protein>
<dbReference type="AlphaFoldDB" id="A0A919B372"/>
<dbReference type="EMBL" id="BNBD01000005">
    <property type="protein sequence ID" value="GHF46919.1"/>
    <property type="molecule type" value="Genomic_DNA"/>
</dbReference>
<name>A0A919B372_9ACTN</name>